<keyword evidence="1" id="KW-1133">Transmembrane helix</keyword>
<keyword evidence="1" id="KW-0812">Transmembrane</keyword>
<dbReference type="Pfam" id="PF00069">
    <property type="entry name" value="Pkinase"/>
    <property type="match status" value="1"/>
</dbReference>
<dbReference type="CDD" id="cd14014">
    <property type="entry name" value="STKc_PknB_like"/>
    <property type="match status" value="1"/>
</dbReference>
<sequence length="359" mass="40864">MRLCINPNCNNQNQDIVELCQQCGSELLIDRTYVVKRLLSDKSGFGTIYEVEDPKQHPKVLKILKPEFNDQPKTISLFEQEAFLLGRIESKGLPKIDAYIHHYLPDQKMLYGIVMEKIEGSNLYEWIHSHKPLSEKMAIGWMRQIVRVLQIVHQNGYFHRDIKPSNIMLRPSGQLALIDFGTAREATFTYLAKIGGVGGVTQISSAGYTASEQERGFAIPQSDFYSLGMTFIHLVTGTYPLDMHDPMTDIYHWRKLAPQISDDFAQLLERLIAKRPVDRPPDCAAILHSLDELDRHAKELQTEHQLQAKRQIQQAEKNRQRIWLGLAIALIGLVGYAIAIARRIIPSPIPLPPSIVQPK</sequence>
<keyword evidence="3" id="KW-0808">Transferase</keyword>
<dbReference type="InterPro" id="IPR008271">
    <property type="entry name" value="Ser/Thr_kinase_AS"/>
</dbReference>
<feature type="domain" description="Protein kinase" evidence="2">
    <location>
        <begin position="34"/>
        <end position="291"/>
    </location>
</feature>
<evidence type="ECO:0000256" key="1">
    <source>
        <dbReference type="SAM" id="Phobius"/>
    </source>
</evidence>
<dbReference type="SUPFAM" id="SSF56112">
    <property type="entry name" value="Protein kinase-like (PK-like)"/>
    <property type="match status" value="1"/>
</dbReference>
<dbReference type="NCBIfam" id="NF045510">
    <property type="entry name" value="4Cys_prefix_kin"/>
    <property type="match status" value="1"/>
</dbReference>
<keyword evidence="1" id="KW-0472">Membrane</keyword>
<dbReference type="PANTHER" id="PTHR44167">
    <property type="entry name" value="OVARIAN-SPECIFIC SERINE/THREONINE-PROTEIN KINASE LOK-RELATED"/>
    <property type="match status" value="1"/>
</dbReference>
<dbReference type="Gene3D" id="1.10.510.10">
    <property type="entry name" value="Transferase(Phosphotransferase) domain 1"/>
    <property type="match status" value="1"/>
</dbReference>
<keyword evidence="4" id="KW-1185">Reference proteome</keyword>
<gene>
    <name evidence="3" type="ORF">HC246_09800</name>
</gene>
<dbReference type="EMBL" id="JAAVJL010000001">
    <property type="protein sequence ID" value="NMF58307.1"/>
    <property type="molecule type" value="Genomic_DNA"/>
</dbReference>
<dbReference type="PANTHER" id="PTHR44167:SF24">
    <property type="entry name" value="SERINE_THREONINE-PROTEIN KINASE CHK2"/>
    <property type="match status" value="1"/>
</dbReference>
<dbReference type="Proteomes" id="UP000738376">
    <property type="component" value="Unassembled WGS sequence"/>
</dbReference>
<organism evidence="3 4">
    <name type="scientific">Pseudanabaena yagii GIHE-NHR1</name>
    <dbReference type="NCBI Taxonomy" id="2722753"/>
    <lineage>
        <taxon>Bacteria</taxon>
        <taxon>Bacillati</taxon>
        <taxon>Cyanobacteriota</taxon>
        <taxon>Cyanophyceae</taxon>
        <taxon>Pseudanabaenales</taxon>
        <taxon>Pseudanabaenaceae</taxon>
        <taxon>Pseudanabaena</taxon>
        <taxon>Pseudanabaena yagii</taxon>
    </lineage>
</organism>
<dbReference type="SMART" id="SM00220">
    <property type="entry name" value="S_TKc"/>
    <property type="match status" value="1"/>
</dbReference>
<comment type="caution">
    <text evidence="3">The sequence shown here is derived from an EMBL/GenBank/DDBJ whole genome shotgun (WGS) entry which is preliminary data.</text>
</comment>
<dbReference type="InterPro" id="IPR011009">
    <property type="entry name" value="Kinase-like_dom_sf"/>
</dbReference>
<dbReference type="GO" id="GO:0004674">
    <property type="term" value="F:protein serine/threonine kinase activity"/>
    <property type="evidence" value="ECO:0007669"/>
    <property type="project" value="UniProtKB-KW"/>
</dbReference>
<proteinExistence type="predicted"/>
<name>A0ABX1LQB8_9CYAN</name>
<evidence type="ECO:0000313" key="3">
    <source>
        <dbReference type="EMBL" id="NMF58307.1"/>
    </source>
</evidence>
<protein>
    <submittedName>
        <fullName evidence="3">Serine/threonine protein kinase</fullName>
    </submittedName>
</protein>
<evidence type="ECO:0000259" key="2">
    <source>
        <dbReference type="PROSITE" id="PS50011"/>
    </source>
</evidence>
<dbReference type="InterPro" id="IPR000719">
    <property type="entry name" value="Prot_kinase_dom"/>
</dbReference>
<accession>A0ABX1LQB8</accession>
<reference evidence="3 4" key="1">
    <citation type="submission" date="2020-03" db="EMBL/GenBank/DDBJ databases">
        <title>Draft Genome Sequence of 2-Methylisoborneol Producing Pseudanabaena yagii Strain GIHE-NHR1 Isolated from North Han River in South Korea.</title>
        <authorList>
            <person name="Jeong J."/>
        </authorList>
    </citation>
    <scope>NUCLEOTIDE SEQUENCE [LARGE SCALE GENOMIC DNA]</scope>
    <source>
        <strain evidence="3 4">GIHE-NHR1</strain>
    </source>
</reference>
<keyword evidence="3" id="KW-0418">Kinase</keyword>
<dbReference type="RefSeq" id="WP_169363230.1">
    <property type="nucleotide sequence ID" value="NZ_JAAVJL010000001.1"/>
</dbReference>
<dbReference type="PROSITE" id="PS00108">
    <property type="entry name" value="PROTEIN_KINASE_ST"/>
    <property type="match status" value="1"/>
</dbReference>
<dbReference type="PROSITE" id="PS50011">
    <property type="entry name" value="PROTEIN_KINASE_DOM"/>
    <property type="match status" value="1"/>
</dbReference>
<evidence type="ECO:0000313" key="4">
    <source>
        <dbReference type="Proteomes" id="UP000738376"/>
    </source>
</evidence>
<dbReference type="Gene3D" id="3.30.200.20">
    <property type="entry name" value="Phosphorylase Kinase, domain 1"/>
    <property type="match status" value="1"/>
</dbReference>
<feature type="transmembrane region" description="Helical" evidence="1">
    <location>
        <begin position="322"/>
        <end position="341"/>
    </location>
</feature>
<keyword evidence="3" id="KW-0723">Serine/threonine-protein kinase</keyword>